<dbReference type="Gene3D" id="3.40.605.10">
    <property type="entry name" value="Aldehyde Dehydrogenase, Chain A, domain 1"/>
    <property type="match status" value="1"/>
</dbReference>
<accession>A0A367JCU2</accession>
<dbReference type="EMBL" id="PJQM01003668">
    <property type="protein sequence ID" value="RCH87679.1"/>
    <property type="molecule type" value="Genomic_DNA"/>
</dbReference>
<evidence type="ECO:0000313" key="10">
    <source>
        <dbReference type="Proteomes" id="UP000253551"/>
    </source>
</evidence>
<dbReference type="InterPro" id="IPR016163">
    <property type="entry name" value="Ald_DH_C"/>
</dbReference>
<evidence type="ECO:0000256" key="4">
    <source>
        <dbReference type="ARBA" id="ARBA00023027"/>
    </source>
</evidence>
<evidence type="ECO:0000256" key="3">
    <source>
        <dbReference type="ARBA" id="ARBA00023002"/>
    </source>
</evidence>
<keyword evidence="4" id="KW-0520">NAD</keyword>
<dbReference type="OrthoDB" id="310895at2759"/>
<feature type="active site" evidence="6">
    <location>
        <position position="275"/>
    </location>
</feature>
<dbReference type="Proteomes" id="UP000253551">
    <property type="component" value="Unassembled WGS sequence"/>
</dbReference>
<evidence type="ECO:0000256" key="5">
    <source>
        <dbReference type="ARBA" id="ARBA00024226"/>
    </source>
</evidence>
<feature type="domain" description="Aldehyde dehydrogenase" evidence="8">
    <location>
        <begin position="45"/>
        <end position="500"/>
    </location>
</feature>
<name>A0A367JCU2_RHIST</name>
<dbReference type="PANTHER" id="PTHR43521:SF1">
    <property type="entry name" value="ALPHA-AMINOADIPIC SEMIALDEHYDE DEHYDROGENASE"/>
    <property type="match status" value="1"/>
</dbReference>
<evidence type="ECO:0000256" key="2">
    <source>
        <dbReference type="ARBA" id="ARBA00011881"/>
    </source>
</evidence>
<feature type="non-terminal residue" evidence="9">
    <location>
        <position position="1"/>
    </location>
</feature>
<dbReference type="PROSITE" id="PS00687">
    <property type="entry name" value="ALDEHYDE_DEHYDR_GLU"/>
    <property type="match status" value="1"/>
</dbReference>
<dbReference type="FunFam" id="3.40.309.10:FF:000018">
    <property type="entry name" value="Alpha-aminoadipic semialdehyde dehydrogenase"/>
    <property type="match status" value="1"/>
</dbReference>
<keyword evidence="3 7" id="KW-0560">Oxidoreductase</keyword>
<evidence type="ECO:0000256" key="7">
    <source>
        <dbReference type="RuleBase" id="RU003345"/>
    </source>
</evidence>
<evidence type="ECO:0000313" key="9">
    <source>
        <dbReference type="EMBL" id="RCH87679.1"/>
    </source>
</evidence>
<dbReference type="PANTHER" id="PTHR43521">
    <property type="entry name" value="ALPHA-AMINOADIPIC SEMIALDEHYDE DEHYDROGENASE"/>
    <property type="match status" value="1"/>
</dbReference>
<dbReference type="SUPFAM" id="SSF53720">
    <property type="entry name" value="ALDH-like"/>
    <property type="match status" value="1"/>
</dbReference>
<dbReference type="STRING" id="4846.A0A367JCU2"/>
<comment type="subunit">
    <text evidence="2">Homotetramer.</text>
</comment>
<gene>
    <name evidence="9" type="primary">ALDH7B4</name>
    <name evidence="9" type="ORF">CU098_007069</name>
</gene>
<proteinExistence type="inferred from homology"/>
<dbReference type="InterPro" id="IPR015590">
    <property type="entry name" value="Aldehyde_DH_dom"/>
</dbReference>
<keyword evidence="10" id="KW-1185">Reference proteome</keyword>
<comment type="caution">
    <text evidence="9">The sequence shown here is derived from an EMBL/GenBank/DDBJ whole genome shotgun (WGS) entry which is preliminary data.</text>
</comment>
<dbReference type="AlphaFoldDB" id="A0A367JCU2"/>
<dbReference type="CDD" id="cd07130">
    <property type="entry name" value="ALDH_F7_AASADH"/>
    <property type="match status" value="1"/>
</dbReference>
<dbReference type="GO" id="GO:0004029">
    <property type="term" value="F:aldehyde dehydrogenase (NAD+) activity"/>
    <property type="evidence" value="ECO:0007669"/>
    <property type="project" value="UniProtKB-EC"/>
</dbReference>
<protein>
    <recommendedName>
        <fullName evidence="5">aldehyde dehydrogenase (NAD(+))</fullName>
        <ecNumber evidence="5">1.2.1.3</ecNumber>
    </recommendedName>
</protein>
<dbReference type="InterPro" id="IPR016162">
    <property type="entry name" value="Ald_DH_N"/>
</dbReference>
<organism evidence="9 10">
    <name type="scientific">Rhizopus stolonifer</name>
    <name type="common">Rhizopus nigricans</name>
    <dbReference type="NCBI Taxonomy" id="4846"/>
    <lineage>
        <taxon>Eukaryota</taxon>
        <taxon>Fungi</taxon>
        <taxon>Fungi incertae sedis</taxon>
        <taxon>Mucoromycota</taxon>
        <taxon>Mucoromycotina</taxon>
        <taxon>Mucoromycetes</taxon>
        <taxon>Mucorales</taxon>
        <taxon>Mucorineae</taxon>
        <taxon>Rhizopodaceae</taxon>
        <taxon>Rhizopus</taxon>
    </lineage>
</organism>
<dbReference type="EC" id="1.2.1.3" evidence="5"/>
<evidence type="ECO:0000256" key="1">
    <source>
        <dbReference type="ARBA" id="ARBA00009986"/>
    </source>
</evidence>
<dbReference type="Gene3D" id="3.40.309.10">
    <property type="entry name" value="Aldehyde Dehydrogenase, Chain A, domain 2"/>
    <property type="match status" value="1"/>
</dbReference>
<dbReference type="Pfam" id="PF00171">
    <property type="entry name" value="Aldedh"/>
    <property type="match status" value="1"/>
</dbReference>
<reference evidence="9 10" key="1">
    <citation type="journal article" date="2018" name="G3 (Bethesda)">
        <title>Phylogenetic and Phylogenomic Definition of Rhizopus Species.</title>
        <authorList>
            <person name="Gryganskyi A.P."/>
            <person name="Golan J."/>
            <person name="Dolatabadi S."/>
            <person name="Mondo S."/>
            <person name="Robb S."/>
            <person name="Idnurm A."/>
            <person name="Muszewska A."/>
            <person name="Steczkiewicz K."/>
            <person name="Masonjones S."/>
            <person name="Liao H.L."/>
            <person name="Gajdeczka M.T."/>
            <person name="Anike F."/>
            <person name="Vuek A."/>
            <person name="Anishchenko I.M."/>
            <person name="Voigt K."/>
            <person name="de Hoog G.S."/>
            <person name="Smith M.E."/>
            <person name="Heitman J."/>
            <person name="Vilgalys R."/>
            <person name="Stajich J.E."/>
        </authorList>
    </citation>
    <scope>NUCLEOTIDE SEQUENCE [LARGE SCALE GENOMIC DNA]</scope>
    <source>
        <strain evidence="9 10">LSU 92-RS-03</strain>
    </source>
</reference>
<dbReference type="InterPro" id="IPR044638">
    <property type="entry name" value="ALDH7A1-like"/>
</dbReference>
<dbReference type="InterPro" id="IPR016161">
    <property type="entry name" value="Ald_DH/histidinol_DH"/>
</dbReference>
<evidence type="ECO:0000256" key="6">
    <source>
        <dbReference type="PROSITE-ProRule" id="PRU10007"/>
    </source>
</evidence>
<dbReference type="InterPro" id="IPR029510">
    <property type="entry name" value="Ald_DH_CS_GLU"/>
</dbReference>
<evidence type="ECO:0000259" key="8">
    <source>
        <dbReference type="Pfam" id="PF00171"/>
    </source>
</evidence>
<sequence length="521" mass="56087">RTSYHSLRLLSTFDKHKSVFDTLGLSKTNNKGVFDGEWKGSGPIVPSYNPVNNQIIAEVITGSPQDLDIAFDRVAEAQKLWKEMPIPKRGQVLLTMRNALVQNLEPLGKLVALEMGKILPEGIGEVQEYIDILEYALGLSRTLQGAIIPSERPGHAMLETWNPLGTVGIISAFNFPVAVYGWNCAIALVTGNGTLWKPAPTTSLCAIAVTKIIARALEQHNLPTSLCSLVTGGTDIGQSMSQDKRANVLSFTGSTAVGRQVGQIVQGRFGKPLLELGGNNAIIVTEDADLDLASRAILFAAVGTAGQRCTTTRRLIVQESVYDELVSKLKKAYKQVKVGDPLEQDVLCGPLHTKQAVKVYRDVLKKVREEGGEIVVGGSVLDQGDLKAGNFVEPTMTRVRPDMEVVQNEAFVPILHTMTYKTLDEAIEINNNVAQGLSSSIFTTNPSTIFKWMGPSGSDCGIINVNIPTNGAEIGGAFGGEKETGGGRESGSDSWRQYCRRGTCTINYSGALPLAQGINFG</sequence>
<comment type="similarity">
    <text evidence="1 7">Belongs to the aldehyde dehydrogenase family.</text>
</comment>